<proteinExistence type="predicted"/>
<organism evidence="2 3">
    <name type="scientific">Lactococcus protaetiae</name>
    <dbReference type="NCBI Taxonomy" id="2592653"/>
    <lineage>
        <taxon>Bacteria</taxon>
        <taxon>Bacillati</taxon>
        <taxon>Bacillota</taxon>
        <taxon>Bacilli</taxon>
        <taxon>Lactobacillales</taxon>
        <taxon>Streptococcaceae</taxon>
        <taxon>Lactococcus</taxon>
    </lineage>
</organism>
<dbReference type="EMBL" id="CP041356">
    <property type="protein sequence ID" value="QDK71419.1"/>
    <property type="molecule type" value="Genomic_DNA"/>
</dbReference>
<feature type="compositionally biased region" description="Basic and acidic residues" evidence="1">
    <location>
        <begin position="19"/>
        <end position="39"/>
    </location>
</feature>
<evidence type="ECO:0000313" key="2">
    <source>
        <dbReference type="EMBL" id="QDK71419.1"/>
    </source>
</evidence>
<sequence length="74" mass="8528">MRLEKGEKEVLSIDFSAKVREKNNRVEASRQEKREKMADSKIPSYKFPNQYNSLPMGQLPPSERGSADIREDGE</sequence>
<name>A0A514ZA13_9LACT</name>
<feature type="compositionally biased region" description="Basic and acidic residues" evidence="1">
    <location>
        <begin position="65"/>
        <end position="74"/>
    </location>
</feature>
<dbReference type="AlphaFoldDB" id="A0A514ZA13"/>
<reference evidence="2 3" key="1">
    <citation type="submission" date="2019-07" db="EMBL/GenBank/DDBJ databases">
        <title>Genome sequencing of KACC 19320.</title>
        <authorList>
            <person name="Heo J."/>
            <person name="Kim S.-J."/>
            <person name="Kim J.-S."/>
            <person name="Hong S.-B."/>
            <person name="Kwon S.-W."/>
        </authorList>
    </citation>
    <scope>NUCLEOTIDE SEQUENCE [LARGE SCALE GENOMIC DNA]</scope>
    <source>
        <strain evidence="2 3">KACC 19320</strain>
    </source>
</reference>
<feature type="region of interest" description="Disordered" evidence="1">
    <location>
        <begin position="19"/>
        <end position="74"/>
    </location>
</feature>
<dbReference type="KEGG" id="lack:FLP15_09940"/>
<keyword evidence="3" id="KW-1185">Reference proteome</keyword>
<evidence type="ECO:0000313" key="3">
    <source>
        <dbReference type="Proteomes" id="UP000315128"/>
    </source>
</evidence>
<dbReference type="Proteomes" id="UP000315128">
    <property type="component" value="Chromosome"/>
</dbReference>
<protein>
    <submittedName>
        <fullName evidence="2">Uncharacterized protein</fullName>
    </submittedName>
</protein>
<evidence type="ECO:0000256" key="1">
    <source>
        <dbReference type="SAM" id="MobiDB-lite"/>
    </source>
</evidence>
<gene>
    <name evidence="2" type="ORF">FLP15_09940</name>
</gene>
<accession>A0A514ZA13</accession>